<sequence length="1681" mass="193459">MPDLLVRDQDVTDGVGSYSNPERFLGQNYKKLREDFVKHKARFLDDKFFPNESSIGEGLLSDSELARVEWVRPTFAYKEDRSTEDAVATALRAVLSHLEKQGSYVWILFVDYSSAFNTILPHILVGKLEDLGLPHSTCMWINSFVSNHSQRVRVGRHTSTALSLSTGSPQGCVLSPLLYTLYTHDCTPAHHSNTIVKFVDETTVVGLISEGDELAYRDEVERCRENNLLNNTTKTKELIIDYRRKETDITPLYISGDCKMMSDPHLVVGSESRFDFAQGELGNCWFLAAIGAITFQPKIMDQIIPVGQSFRKDYAGIFHFRFWRFGKWVDVVIDDKLPTIDGQLIFVHCKTRNEFWPALLEKAYAKLCGSYADLHGGLISEALSDFIGGVHLTLRLKADHPEHWALLRRAEQYNSCMGCGSHAGATSANTELPNGIVEGHAYTVTGVTKVMSDGESVKLVRLLNPWGRKEWNGDWSDRENTSTTSWYTVQVSPLWESVEPEERSKLLQSKEDGEFWMSVKDFCRSFANVDICCQSPAFLDGSSEHSWTTRSYEGQWDEKTAGGSMENMQSFWKNPQFLVKISAGETDSPEGQGLNLLVSLIQKPNSRHRRHVQNHHIGFSVFAVPPDLKDQKAFPAAFFSSSAPVARSKALSNSREVTEYLRLKPGLYLIVPFTYKPRETGSFVLMLHSNTNFIPDRSRPGLTTTAIGAVDLQGAGGNWATVGRRSRGGRRVHRQREKRKGKSVGLRIGTLNVGTMTGKGRELADMMERRKVDILCVQETRWKGSKARSIGAGFKLFYYGVDSKRNGVGVVLKEEFVRNVLEVKRVSDRVMSLKLEFEGVMLNVVSGYAPQVGCELEEKERFWSELDEVMESIPTGERVVIGADFNGHVGEGNTGDEEVMGKFGVKERNLEGQMVVDFAKRMDMAVVNTYFQKREEHRVTYKSGGRRTQVDYILCRRGNLKEISDCKVVVGESVARQHRMVVCRMTLMVCKTKRSKIEKKTKWWKLKKEECCEEFRQKLRQALGGQVVLPDDWETTAEVIRETGRKVLGVSSGRRKEDKETWWWNEEVQDSIQRKRLAKKKWDMDRTEENRQEYKELQRRVKREVSKAKQKAYDELYTRLDTREGEKDLYRLARQRDRDGKDVQQVRVIKDRDGRVLTSEESVQRRWKEYFEELMNEENEREKRVEGVNSVEQKVDKIRKDEVRKALKRMKSGKAVGPDDIPVEVWKCLGEAAVEFLANLFNRVLESERMPEEWRRSVLVPIFKNKGDVQSCSNYRGIKLMSHTMKVWERVVEARLRKVVEICEQQYGFMPRKSTTDAIFALRILMEKYRDGQKELHCVFVDLEKAYDRVPREELWYCMRKSGVAEKYVRVVQDMYERSRTVVRCAVGQTEEFNVEVGLHQGSALSPFLFAMVMDQLSEEVRQESPWTMMFADDIVICSESREQVEENLERWRFALERRGMKVSRSKTEYMCVNGREGSGTVRLQGEEVKKVQEFKYLGSTVQSNGECGKEVKKRVQAGWNGWRKVSGVLCDQKISARIKGKVYRTVVRAAMLYGLETVSLRKRQESELEVAELKMLRFSLGVTRLDRIRNEYIRGTAHVGRLGDKVREARLRWFGHVQRRDSEYIGRRMLDMGLPGRRQRGRPKRRYMDVINEDMKLVGARVEDAEDRDRWREMIRCGDP</sequence>
<name>A0AAE0VAS6_9TELE</name>
<evidence type="ECO:0000256" key="9">
    <source>
        <dbReference type="SAM" id="Coils"/>
    </source>
</evidence>
<gene>
    <name evidence="12" type="ORF">QTP70_032616</name>
</gene>
<accession>A0AAE0VAS6</accession>
<feature type="domain" description="Calpain catalytic" evidence="10">
    <location>
        <begin position="259"/>
        <end position="535"/>
    </location>
</feature>
<dbReference type="SMART" id="SM00720">
    <property type="entry name" value="calpain_III"/>
    <property type="match status" value="1"/>
</dbReference>
<dbReference type="InterPro" id="IPR000477">
    <property type="entry name" value="RT_dom"/>
</dbReference>
<dbReference type="PANTHER" id="PTHR10183">
    <property type="entry name" value="CALPAIN"/>
    <property type="match status" value="1"/>
</dbReference>
<dbReference type="InterPro" id="IPR022682">
    <property type="entry name" value="Calpain_domain_III"/>
</dbReference>
<feature type="domain" description="Reverse transcriptase" evidence="11">
    <location>
        <begin position="1"/>
        <end position="281"/>
    </location>
</feature>
<proteinExistence type="inferred from homology"/>
<evidence type="ECO:0000259" key="10">
    <source>
        <dbReference type="PROSITE" id="PS50203"/>
    </source>
</evidence>
<dbReference type="PROSITE" id="PS50203">
    <property type="entry name" value="CALPAIN_CAT"/>
    <property type="match status" value="1"/>
</dbReference>
<dbReference type="GO" id="GO:0004523">
    <property type="term" value="F:RNA-DNA hybrid ribonuclease activity"/>
    <property type="evidence" value="ECO:0007669"/>
    <property type="project" value="UniProtKB-EC"/>
</dbReference>
<keyword evidence="6 8" id="KW-0788">Thiol protease</keyword>
<dbReference type="SUPFAM" id="SSF56219">
    <property type="entry name" value="DNase I-like"/>
    <property type="match status" value="1"/>
</dbReference>
<evidence type="ECO:0000313" key="12">
    <source>
        <dbReference type="EMBL" id="KAK3552076.1"/>
    </source>
</evidence>
<keyword evidence="9" id="KW-0175">Coiled coil</keyword>
<feature type="active site" evidence="7 8">
    <location>
        <position position="440"/>
    </location>
</feature>
<protein>
    <recommendedName>
        <fullName evidence="3">ribonuclease H</fullName>
        <ecNumber evidence="3">3.1.26.4</ecNumber>
    </recommendedName>
</protein>
<evidence type="ECO:0000256" key="5">
    <source>
        <dbReference type="ARBA" id="ARBA00022801"/>
    </source>
</evidence>
<organism evidence="12 13">
    <name type="scientific">Hemibagrus guttatus</name>
    <dbReference type="NCBI Taxonomy" id="175788"/>
    <lineage>
        <taxon>Eukaryota</taxon>
        <taxon>Metazoa</taxon>
        <taxon>Chordata</taxon>
        <taxon>Craniata</taxon>
        <taxon>Vertebrata</taxon>
        <taxon>Euteleostomi</taxon>
        <taxon>Actinopterygii</taxon>
        <taxon>Neopterygii</taxon>
        <taxon>Teleostei</taxon>
        <taxon>Ostariophysi</taxon>
        <taxon>Siluriformes</taxon>
        <taxon>Bagridae</taxon>
        <taxon>Hemibagrus</taxon>
    </lineage>
</organism>
<dbReference type="SMART" id="SM00230">
    <property type="entry name" value="CysPc"/>
    <property type="match status" value="1"/>
</dbReference>
<feature type="domain" description="Reverse transcriptase" evidence="11">
    <location>
        <begin position="1243"/>
        <end position="1502"/>
    </location>
</feature>
<evidence type="ECO:0000313" key="13">
    <source>
        <dbReference type="Proteomes" id="UP001274896"/>
    </source>
</evidence>
<dbReference type="Pfam" id="PF03372">
    <property type="entry name" value="Exo_endo_phos"/>
    <property type="match status" value="1"/>
</dbReference>
<keyword evidence="5 8" id="KW-0378">Hydrolase</keyword>
<evidence type="ECO:0000256" key="2">
    <source>
        <dbReference type="ARBA" id="ARBA00010879"/>
    </source>
</evidence>
<dbReference type="PROSITE" id="PS00139">
    <property type="entry name" value="THIOL_PROTEASE_CYS"/>
    <property type="match status" value="1"/>
</dbReference>
<dbReference type="GO" id="GO:0006508">
    <property type="term" value="P:proteolysis"/>
    <property type="evidence" value="ECO:0007669"/>
    <property type="project" value="UniProtKB-KW"/>
</dbReference>
<dbReference type="InterPro" id="IPR001300">
    <property type="entry name" value="Peptidase_C2_calpain_cat"/>
</dbReference>
<dbReference type="FunFam" id="3.90.70.10:FF:000054">
    <property type="entry name" value="Calpain 14"/>
    <property type="match status" value="1"/>
</dbReference>
<dbReference type="InterPro" id="IPR000169">
    <property type="entry name" value="Pept_cys_AS"/>
</dbReference>
<dbReference type="CDD" id="cd01650">
    <property type="entry name" value="RT_nLTR_like"/>
    <property type="match status" value="1"/>
</dbReference>
<dbReference type="InterPro" id="IPR043128">
    <property type="entry name" value="Rev_trsase/Diguanyl_cyclase"/>
</dbReference>
<dbReference type="Gene3D" id="3.30.70.270">
    <property type="match status" value="1"/>
</dbReference>
<dbReference type="EMBL" id="JAUCMX010000003">
    <property type="protein sequence ID" value="KAK3552076.1"/>
    <property type="molecule type" value="Genomic_DNA"/>
</dbReference>
<dbReference type="SUPFAM" id="SSF54001">
    <property type="entry name" value="Cysteine proteinases"/>
    <property type="match status" value="1"/>
</dbReference>
<dbReference type="Proteomes" id="UP001274896">
    <property type="component" value="Unassembled WGS sequence"/>
</dbReference>
<dbReference type="InterPro" id="IPR022683">
    <property type="entry name" value="Calpain_III"/>
</dbReference>
<comment type="similarity">
    <text evidence="1">Belongs to the peptidase C2 family.</text>
</comment>
<dbReference type="SUPFAM" id="SSF56672">
    <property type="entry name" value="DNA/RNA polymerases"/>
    <property type="match status" value="2"/>
</dbReference>
<dbReference type="Gene3D" id="3.60.10.10">
    <property type="entry name" value="Endonuclease/exonuclease/phosphatase"/>
    <property type="match status" value="1"/>
</dbReference>
<evidence type="ECO:0000256" key="3">
    <source>
        <dbReference type="ARBA" id="ARBA00012180"/>
    </source>
</evidence>
<dbReference type="SUPFAM" id="SSF49758">
    <property type="entry name" value="Calpain large subunit, middle domain (domain III)"/>
    <property type="match status" value="1"/>
</dbReference>
<dbReference type="CDD" id="cd00044">
    <property type="entry name" value="CysPc"/>
    <property type="match status" value="1"/>
</dbReference>
<dbReference type="InterPro" id="IPR043502">
    <property type="entry name" value="DNA/RNA_pol_sf"/>
</dbReference>
<evidence type="ECO:0000256" key="6">
    <source>
        <dbReference type="ARBA" id="ARBA00022807"/>
    </source>
</evidence>
<dbReference type="Gene3D" id="3.90.70.10">
    <property type="entry name" value="Cysteine proteinases"/>
    <property type="match status" value="1"/>
</dbReference>
<dbReference type="InterPro" id="IPR036691">
    <property type="entry name" value="Endo/exonu/phosph_ase_sf"/>
</dbReference>
<evidence type="ECO:0000256" key="7">
    <source>
        <dbReference type="PIRSR" id="PIRSR622684-1"/>
    </source>
</evidence>
<feature type="active site" evidence="7 8">
    <location>
        <position position="464"/>
    </location>
</feature>
<evidence type="ECO:0000259" key="11">
    <source>
        <dbReference type="PROSITE" id="PS50878"/>
    </source>
</evidence>
<dbReference type="Pfam" id="PF00078">
    <property type="entry name" value="RVT_1"/>
    <property type="match status" value="2"/>
</dbReference>
<evidence type="ECO:0000256" key="1">
    <source>
        <dbReference type="ARBA" id="ARBA00007623"/>
    </source>
</evidence>
<dbReference type="InterPro" id="IPR038765">
    <property type="entry name" value="Papain-like_cys_pep_sf"/>
</dbReference>
<dbReference type="EC" id="3.1.26.4" evidence="3"/>
<dbReference type="Gene3D" id="2.60.120.380">
    <property type="match status" value="1"/>
</dbReference>
<dbReference type="GO" id="GO:0005737">
    <property type="term" value="C:cytoplasm"/>
    <property type="evidence" value="ECO:0007669"/>
    <property type="project" value="TreeGrafter"/>
</dbReference>
<keyword evidence="4 8" id="KW-0645">Protease</keyword>
<feature type="coiled-coil region" evidence="9">
    <location>
        <begin position="1077"/>
        <end position="1111"/>
    </location>
</feature>
<reference evidence="12" key="1">
    <citation type="submission" date="2023-06" db="EMBL/GenBank/DDBJ databases">
        <title>Male Hemibagrus guttatus genome.</title>
        <authorList>
            <person name="Bian C."/>
        </authorList>
    </citation>
    <scope>NUCLEOTIDE SEQUENCE</scope>
    <source>
        <strain evidence="12">Male_cb2023</strain>
        <tissue evidence="12">Muscle</tissue>
    </source>
</reference>
<feature type="active site" evidence="7 8">
    <location>
        <position position="284"/>
    </location>
</feature>
<dbReference type="PROSITE" id="PS50878">
    <property type="entry name" value="RT_POL"/>
    <property type="match status" value="2"/>
</dbReference>
<dbReference type="CDD" id="cd09076">
    <property type="entry name" value="L1-EN"/>
    <property type="match status" value="1"/>
</dbReference>
<dbReference type="PANTHER" id="PTHR10183:SF302">
    <property type="entry name" value="CALPAIN-14"/>
    <property type="match status" value="1"/>
</dbReference>
<dbReference type="Pfam" id="PF00648">
    <property type="entry name" value="Peptidase_C2"/>
    <property type="match status" value="1"/>
</dbReference>
<comment type="similarity">
    <text evidence="2">Belongs to the beta type-B retroviral polymerase family. HERV class-II K(HML-2) pol subfamily.</text>
</comment>
<dbReference type="InterPro" id="IPR036213">
    <property type="entry name" value="Calpain_III_sf"/>
</dbReference>
<evidence type="ECO:0000256" key="8">
    <source>
        <dbReference type="PROSITE-ProRule" id="PRU00239"/>
    </source>
</evidence>
<dbReference type="InterPro" id="IPR022684">
    <property type="entry name" value="Calpain_cysteine_protease"/>
</dbReference>
<dbReference type="Pfam" id="PF01067">
    <property type="entry name" value="Calpain_III"/>
    <property type="match status" value="1"/>
</dbReference>
<keyword evidence="13" id="KW-1185">Reference proteome</keyword>
<dbReference type="InterPro" id="IPR005135">
    <property type="entry name" value="Endo/exonuclease/phosphatase"/>
</dbReference>
<comment type="caution">
    <text evidence="12">The sequence shown here is derived from an EMBL/GenBank/DDBJ whole genome shotgun (WGS) entry which is preliminary data.</text>
</comment>
<dbReference type="GO" id="GO:0004198">
    <property type="term" value="F:calcium-dependent cysteine-type endopeptidase activity"/>
    <property type="evidence" value="ECO:0007669"/>
    <property type="project" value="InterPro"/>
</dbReference>
<evidence type="ECO:0000256" key="4">
    <source>
        <dbReference type="ARBA" id="ARBA00022670"/>
    </source>
</evidence>